<proteinExistence type="predicted"/>
<dbReference type="Proteomes" id="UP000234752">
    <property type="component" value="Plasmid unnamed1"/>
</dbReference>
<reference evidence="2 3" key="1">
    <citation type="submission" date="2017-12" db="EMBL/GenBank/DDBJ databases">
        <title>Genomes of bacteria within cyanobacterial aggregates.</title>
        <authorList>
            <person name="Cai H."/>
        </authorList>
    </citation>
    <scope>NUCLEOTIDE SEQUENCE [LARGE SCALE GENOMIC DNA]</scope>
    <source>
        <strain evidence="2 3">TH16</strain>
        <plasmid evidence="2 3">unnamed1</plasmid>
    </source>
</reference>
<dbReference type="Gene3D" id="3.40.50.2300">
    <property type="match status" value="1"/>
</dbReference>
<dbReference type="PANTHER" id="PTHR44591">
    <property type="entry name" value="STRESS RESPONSE REGULATOR PROTEIN 1"/>
    <property type="match status" value="1"/>
</dbReference>
<protein>
    <submittedName>
        <fullName evidence="2">Uncharacterized protein</fullName>
    </submittedName>
</protein>
<organism evidence="2 3">
    <name type="scientific">Niveispirillum cyanobacteriorum</name>
    <dbReference type="NCBI Taxonomy" id="1612173"/>
    <lineage>
        <taxon>Bacteria</taxon>
        <taxon>Pseudomonadati</taxon>
        <taxon>Pseudomonadota</taxon>
        <taxon>Alphaproteobacteria</taxon>
        <taxon>Rhodospirillales</taxon>
        <taxon>Azospirillaceae</taxon>
        <taxon>Niveispirillum</taxon>
    </lineage>
</organism>
<dbReference type="SMART" id="SM00448">
    <property type="entry name" value="REC"/>
    <property type="match status" value="1"/>
</dbReference>
<gene>
    <name evidence="2" type="ORF">C0V82_21305</name>
</gene>
<evidence type="ECO:0000256" key="1">
    <source>
        <dbReference type="ARBA" id="ARBA00022553"/>
    </source>
</evidence>
<dbReference type="SUPFAM" id="SSF52172">
    <property type="entry name" value="CheY-like"/>
    <property type="match status" value="1"/>
</dbReference>
<dbReference type="PROSITE" id="PS50110">
    <property type="entry name" value="RESPONSE_REGULATORY"/>
    <property type="match status" value="1"/>
</dbReference>
<evidence type="ECO:0000313" key="2">
    <source>
        <dbReference type="EMBL" id="AUN32963.1"/>
    </source>
</evidence>
<dbReference type="Pfam" id="PF00072">
    <property type="entry name" value="Response_reg"/>
    <property type="match status" value="1"/>
</dbReference>
<dbReference type="AlphaFoldDB" id="A0A2K9NIR8"/>
<name>A0A2K9NIR8_9PROT</name>
<dbReference type="KEGG" id="ncb:C0V82_21305"/>
<accession>A0A2K9NIR8</accession>
<dbReference type="InterPro" id="IPR050595">
    <property type="entry name" value="Bact_response_regulator"/>
</dbReference>
<geneLocation type="plasmid" evidence="2 3">
    <name>unnamed1</name>
</geneLocation>
<dbReference type="InterPro" id="IPR001789">
    <property type="entry name" value="Sig_transdc_resp-reg_receiver"/>
</dbReference>
<dbReference type="GO" id="GO:0000160">
    <property type="term" value="P:phosphorelay signal transduction system"/>
    <property type="evidence" value="ECO:0007669"/>
    <property type="project" value="InterPro"/>
</dbReference>
<dbReference type="OrthoDB" id="7243049at2"/>
<keyword evidence="2" id="KW-0614">Plasmid</keyword>
<dbReference type="PANTHER" id="PTHR44591:SF3">
    <property type="entry name" value="RESPONSE REGULATORY DOMAIN-CONTAINING PROTEIN"/>
    <property type="match status" value="1"/>
</dbReference>
<keyword evidence="3" id="KW-1185">Reference proteome</keyword>
<dbReference type="RefSeq" id="WP_102114490.1">
    <property type="nucleotide sequence ID" value="NZ_BMGN01000001.1"/>
</dbReference>
<dbReference type="InterPro" id="IPR011006">
    <property type="entry name" value="CheY-like_superfamily"/>
</dbReference>
<sequence length="125" mass="13020">MELSRVLYVDDDPDLRSMAELALATIGGLEVTLCADGAQAPILARVSQAQMVLLDVVMPGLDGPGTLAALRADDFTASLPVLFVTAKDTDAERAELLALGAVGVITKPLDLMGMAAQVKAIWAGR</sequence>
<evidence type="ECO:0000313" key="3">
    <source>
        <dbReference type="Proteomes" id="UP000234752"/>
    </source>
</evidence>
<keyword evidence="1" id="KW-0597">Phosphoprotein</keyword>
<dbReference type="EMBL" id="CP025613">
    <property type="protein sequence ID" value="AUN32963.1"/>
    <property type="molecule type" value="Genomic_DNA"/>
</dbReference>